<organism evidence="3">
    <name type="scientific">marine metagenome</name>
    <dbReference type="NCBI Taxonomy" id="408172"/>
    <lineage>
        <taxon>unclassified sequences</taxon>
        <taxon>metagenomes</taxon>
        <taxon>ecological metagenomes</taxon>
    </lineage>
</organism>
<dbReference type="AlphaFoldDB" id="A0A381VXT7"/>
<dbReference type="Pfam" id="PF02719">
    <property type="entry name" value="Polysacc_synt_2"/>
    <property type="match status" value="1"/>
</dbReference>
<dbReference type="PANTHER" id="PTHR43318">
    <property type="entry name" value="UDP-N-ACETYLGLUCOSAMINE 4,6-DEHYDRATASE"/>
    <property type="match status" value="1"/>
</dbReference>
<dbReference type="EMBL" id="UINC01010111">
    <property type="protein sequence ID" value="SVA45106.1"/>
    <property type="molecule type" value="Genomic_DNA"/>
</dbReference>
<evidence type="ECO:0000256" key="1">
    <source>
        <dbReference type="ARBA" id="ARBA00007430"/>
    </source>
</evidence>
<dbReference type="InterPro" id="IPR036291">
    <property type="entry name" value="NAD(P)-bd_dom_sf"/>
</dbReference>
<accession>A0A381VXT7</accession>
<dbReference type="PANTHER" id="PTHR43318:SF1">
    <property type="entry name" value="POLYSACCHARIDE BIOSYNTHESIS PROTEIN EPSC-RELATED"/>
    <property type="match status" value="1"/>
</dbReference>
<feature type="domain" description="Polysaccharide biosynthesis protein CapD-like" evidence="2">
    <location>
        <begin position="195"/>
        <end position="470"/>
    </location>
</feature>
<dbReference type="Gene3D" id="3.40.50.720">
    <property type="entry name" value="NAD(P)-binding Rossmann-like Domain"/>
    <property type="match status" value="2"/>
</dbReference>
<reference evidence="3" key="1">
    <citation type="submission" date="2018-05" db="EMBL/GenBank/DDBJ databases">
        <authorList>
            <person name="Lanie J.A."/>
            <person name="Ng W.-L."/>
            <person name="Kazmierczak K.M."/>
            <person name="Andrzejewski T.M."/>
            <person name="Davidsen T.M."/>
            <person name="Wayne K.J."/>
            <person name="Tettelin H."/>
            <person name="Glass J.I."/>
            <person name="Rusch D."/>
            <person name="Podicherti R."/>
            <person name="Tsui H.-C.T."/>
            <person name="Winkler M.E."/>
        </authorList>
    </citation>
    <scope>NUCLEOTIDE SEQUENCE</scope>
</reference>
<dbReference type="InterPro" id="IPR051203">
    <property type="entry name" value="Polysaccharide_Synthase-Rel"/>
</dbReference>
<comment type="similarity">
    <text evidence="1">Belongs to the polysaccharide synthase family.</text>
</comment>
<evidence type="ECO:0000313" key="3">
    <source>
        <dbReference type="EMBL" id="SVA45106.1"/>
    </source>
</evidence>
<gene>
    <name evidence="3" type="ORF">METZ01_LOCUS97960</name>
</gene>
<proteinExistence type="inferred from homology"/>
<name>A0A381VXT7_9ZZZZ</name>
<sequence>MDRGISVESALVRDSRYVAKAIRIGPALGGRVDRVDSQEVSTPKKLSNEKERCLTYLGTRVLLVGFGVLAREILRSLEQSEITVVGVIDDGTPIVPDHLEFLGPISALPDVLEQGSCDAVIVAASLIPSKTIAWLTEQAHRFHVPITIAPERVEVSSLGSVHEITREPRIDDMFARSSLKVDYEQIDREVTGRRILVTGAGGSIGSEVVRQLHESGAKQIGLLDRDDCLMHDLVVRLSGRMHDTRLPLLHADIQHAGQLHRAFLQFKPDTVIHAAALKHVTTLEANPINALTINVGGTANVLEACENFSVDRLVNVSTDKAATRISCLGMSKYIGERMVEGVGLPGYRSVRFSNVFGSRASVLHAFRLQARHHGQVIVRGDGPSRFFMTVGEAASLILSTLGQTGGCGTYVMDMGNPVAIHNLAVAVIEELGGLASIHHEALGDGEFESERLFATTEIPEATSIEGVFKVNTEPLDRQVVESMMQSLGDVYGLDDETVRQHLREIASI</sequence>
<protein>
    <recommendedName>
        <fullName evidence="2">Polysaccharide biosynthesis protein CapD-like domain-containing protein</fullName>
    </recommendedName>
</protein>
<evidence type="ECO:0000259" key="2">
    <source>
        <dbReference type="Pfam" id="PF02719"/>
    </source>
</evidence>
<dbReference type="InterPro" id="IPR003869">
    <property type="entry name" value="Polysac_CapD-like"/>
</dbReference>
<dbReference type="SUPFAM" id="SSF51735">
    <property type="entry name" value="NAD(P)-binding Rossmann-fold domains"/>
    <property type="match status" value="2"/>
</dbReference>